<dbReference type="SUPFAM" id="SSF55257">
    <property type="entry name" value="RBP11-like subunits of RNA polymerase"/>
    <property type="match status" value="1"/>
</dbReference>
<dbReference type="InterPro" id="IPR011262">
    <property type="entry name" value="DNA-dir_RNA_pol_insert"/>
</dbReference>
<dbReference type="SMART" id="SM00662">
    <property type="entry name" value="RPOLD"/>
    <property type="match status" value="1"/>
</dbReference>
<dbReference type="Pfam" id="PF01000">
    <property type="entry name" value="RNA_pol_A_bac"/>
    <property type="match status" value="1"/>
</dbReference>
<dbReference type="InterPro" id="IPR011773">
    <property type="entry name" value="DNA-dir_RpoA"/>
</dbReference>
<name>A0A2Z4Y6V9_SUMC1</name>
<keyword evidence="7 11" id="KW-0804">Transcription</keyword>
<dbReference type="AlphaFoldDB" id="A0A2Z4Y6V9"/>
<proteinExistence type="inferred from homology"/>
<dbReference type="FunFam" id="2.170.120.12:FF:000001">
    <property type="entry name" value="DNA-directed RNA polymerase subunit alpha"/>
    <property type="match status" value="1"/>
</dbReference>
<dbReference type="FunFam" id="1.10.150.20:FF:000001">
    <property type="entry name" value="DNA-directed RNA polymerase subunit alpha"/>
    <property type="match status" value="1"/>
</dbReference>
<evidence type="ECO:0000256" key="8">
    <source>
        <dbReference type="ARBA" id="ARBA00032524"/>
    </source>
</evidence>
<dbReference type="InterPro" id="IPR011260">
    <property type="entry name" value="RNAP_asu_C"/>
</dbReference>
<evidence type="ECO:0000313" key="14">
    <source>
        <dbReference type="EMBL" id="AXA36145.1"/>
    </source>
</evidence>
<dbReference type="NCBIfam" id="TIGR02027">
    <property type="entry name" value="rpoA"/>
    <property type="match status" value="1"/>
</dbReference>
<dbReference type="InterPro" id="IPR011263">
    <property type="entry name" value="DNA-dir_RNA_pol_RpoA/D/Rpb3"/>
</dbReference>
<evidence type="ECO:0000256" key="10">
    <source>
        <dbReference type="ARBA" id="ARBA00048552"/>
    </source>
</evidence>
<keyword evidence="6 11" id="KW-0548">Nucleotidyltransferase</keyword>
<evidence type="ECO:0000256" key="2">
    <source>
        <dbReference type="ARBA" id="ARBA00012418"/>
    </source>
</evidence>
<dbReference type="GO" id="GO:0005737">
    <property type="term" value="C:cytoplasm"/>
    <property type="evidence" value="ECO:0007669"/>
    <property type="project" value="UniProtKB-ARBA"/>
</dbReference>
<evidence type="ECO:0000259" key="13">
    <source>
        <dbReference type="SMART" id="SM00662"/>
    </source>
</evidence>
<comment type="catalytic activity">
    <reaction evidence="10 11">
        <text>RNA(n) + a ribonucleoside 5'-triphosphate = RNA(n+1) + diphosphate</text>
        <dbReference type="Rhea" id="RHEA:21248"/>
        <dbReference type="Rhea" id="RHEA-COMP:14527"/>
        <dbReference type="Rhea" id="RHEA-COMP:17342"/>
        <dbReference type="ChEBI" id="CHEBI:33019"/>
        <dbReference type="ChEBI" id="CHEBI:61557"/>
        <dbReference type="ChEBI" id="CHEBI:140395"/>
        <dbReference type="EC" id="2.7.7.6"/>
    </reaction>
</comment>
<evidence type="ECO:0000256" key="6">
    <source>
        <dbReference type="ARBA" id="ARBA00022695"/>
    </source>
</evidence>
<evidence type="ECO:0000256" key="11">
    <source>
        <dbReference type="HAMAP-Rule" id="MF_00059"/>
    </source>
</evidence>
<gene>
    <name evidence="11" type="primary">rpoA</name>
    <name evidence="14" type="ORF">BRCON_1368</name>
</gene>
<dbReference type="GO" id="GO:0046983">
    <property type="term" value="F:protein dimerization activity"/>
    <property type="evidence" value="ECO:0007669"/>
    <property type="project" value="InterPro"/>
</dbReference>
<comment type="function">
    <text evidence="11">DNA-dependent RNA polymerase catalyzes the transcription of DNA into RNA using the four ribonucleoside triphosphates as substrates.</text>
</comment>
<comment type="subunit">
    <text evidence="11">Homodimer. The RNAP catalytic core consists of 2 alpha, 1 beta, 1 beta' and 1 omega subunit. When a sigma factor is associated with the core the holoenzyme is formed, which can initiate transcription.</text>
</comment>
<dbReference type="SUPFAM" id="SSF47789">
    <property type="entry name" value="C-terminal domain of RNA polymerase alpha subunit"/>
    <property type="match status" value="1"/>
</dbReference>
<dbReference type="EMBL" id="CP030759">
    <property type="protein sequence ID" value="AXA36145.1"/>
    <property type="molecule type" value="Genomic_DNA"/>
</dbReference>
<sequence length="349" mass="39090">MDFKLPRSPRELVTDKATLTETYGRFIAEPFERGFGTTIGNSLRRILLSSIQGAAVTALQIEGKVHEFDTIEGVKEDILDITLNLKSLRLKMLSQKGEAILRLNAEGPKNVTAADFETDGAVEILNPDQHIATLSKGAKLVMACYVQMGRGYVPAQQIKEESPLRNSFGTIFLDAAFSPIINVKVTVEAARFERRTDYDRLILEVTTNGTIKPEDAISCAAKILRDHLNLFISMKDQEAELAAREEELETENAIQALREKLDKSIEELELSVRSYNCLEAAGIKTIRDLIQKTESEMLKYRNFGRKSLNEIKTILKEMGLRFNMEIDPETGLPKGMFPEAKIGSGQKNY</sequence>
<dbReference type="Gene3D" id="3.30.1360.10">
    <property type="entry name" value="RNA polymerase, RBP11-like subunit"/>
    <property type="match status" value="1"/>
</dbReference>
<feature type="domain" description="DNA-directed RNA polymerase RpoA/D/Rpb3-type" evidence="13">
    <location>
        <begin position="23"/>
        <end position="234"/>
    </location>
</feature>
<dbReference type="NCBIfam" id="NF003513">
    <property type="entry name" value="PRK05182.1-2"/>
    <property type="match status" value="1"/>
</dbReference>
<evidence type="ECO:0000256" key="3">
    <source>
        <dbReference type="ARBA" id="ARBA00015972"/>
    </source>
</evidence>
<dbReference type="CDD" id="cd06928">
    <property type="entry name" value="RNAP_alpha_NTD"/>
    <property type="match status" value="1"/>
</dbReference>
<protein>
    <recommendedName>
        <fullName evidence="3 11">DNA-directed RNA polymerase subunit alpha</fullName>
        <shortName evidence="11">RNAP subunit alpha</shortName>
        <ecNumber evidence="2 11">2.7.7.6</ecNumber>
    </recommendedName>
    <alternativeName>
        <fullName evidence="9 11">RNA polymerase subunit alpha</fullName>
    </alternativeName>
    <alternativeName>
        <fullName evidence="8 11">Transcriptase subunit alpha</fullName>
    </alternativeName>
</protein>
<evidence type="ECO:0000256" key="12">
    <source>
        <dbReference type="SAM" id="Coils"/>
    </source>
</evidence>
<dbReference type="Pfam" id="PF01193">
    <property type="entry name" value="RNA_pol_L"/>
    <property type="match status" value="1"/>
</dbReference>
<comment type="similarity">
    <text evidence="1 11">Belongs to the RNA polymerase alpha chain family.</text>
</comment>
<dbReference type="HAMAP" id="MF_00059">
    <property type="entry name" value="RNApol_bact_RpoA"/>
    <property type="match status" value="1"/>
</dbReference>
<keyword evidence="5 11" id="KW-0808">Transferase</keyword>
<keyword evidence="4 11" id="KW-0240">DNA-directed RNA polymerase</keyword>
<dbReference type="GO" id="GO:0000428">
    <property type="term" value="C:DNA-directed RNA polymerase complex"/>
    <property type="evidence" value="ECO:0007669"/>
    <property type="project" value="UniProtKB-KW"/>
</dbReference>
<dbReference type="SUPFAM" id="SSF56553">
    <property type="entry name" value="Insert subdomain of RNA polymerase alpha subunit"/>
    <property type="match status" value="1"/>
</dbReference>
<reference evidence="14 15" key="1">
    <citation type="submission" date="2018-05" db="EMBL/GenBank/DDBJ databases">
        <title>A metagenomic window into the 2 km-deep terrestrial subsurface aquifer revealed taxonomically and functionally diverse microbial community comprising novel uncultured bacterial lineages.</title>
        <authorList>
            <person name="Kadnikov V.V."/>
            <person name="Mardanov A.V."/>
            <person name="Beletsky A.V."/>
            <person name="Banks D."/>
            <person name="Pimenov N.V."/>
            <person name="Frank Y.A."/>
            <person name="Karnachuk O.V."/>
            <person name="Ravin N.V."/>
        </authorList>
    </citation>
    <scope>NUCLEOTIDE SEQUENCE [LARGE SCALE GENOMIC DNA]</scope>
    <source>
        <strain evidence="14">BY</strain>
    </source>
</reference>
<feature type="region of interest" description="Alpha N-terminal domain (alpha-NTD)" evidence="11">
    <location>
        <begin position="1"/>
        <end position="237"/>
    </location>
</feature>
<dbReference type="InterPro" id="IPR036643">
    <property type="entry name" value="RNApol_insert_sf"/>
</dbReference>
<dbReference type="Pfam" id="PF03118">
    <property type="entry name" value="RNA_pol_A_CTD"/>
    <property type="match status" value="1"/>
</dbReference>
<evidence type="ECO:0000256" key="7">
    <source>
        <dbReference type="ARBA" id="ARBA00023163"/>
    </source>
</evidence>
<dbReference type="Proteomes" id="UP000262583">
    <property type="component" value="Chromosome"/>
</dbReference>
<dbReference type="KEGG" id="schv:BRCON_1368"/>
<feature type="coiled-coil region" evidence="12">
    <location>
        <begin position="234"/>
        <end position="267"/>
    </location>
</feature>
<feature type="region of interest" description="Alpha C-terminal domain (alpha-CTD)" evidence="11">
    <location>
        <begin position="257"/>
        <end position="349"/>
    </location>
</feature>
<organism evidence="14 15">
    <name type="scientific">Sumerlaea chitinivorans</name>
    <dbReference type="NCBI Taxonomy" id="2250252"/>
    <lineage>
        <taxon>Bacteria</taxon>
        <taxon>Candidatus Sumerlaeota</taxon>
        <taxon>Candidatus Sumerlaeia</taxon>
        <taxon>Candidatus Sumerlaeales</taxon>
        <taxon>Candidatus Sumerlaeaceae</taxon>
        <taxon>Candidatus Sumerlaea</taxon>
    </lineage>
</organism>
<dbReference type="Gene3D" id="2.170.120.12">
    <property type="entry name" value="DNA-directed RNA polymerase, insert domain"/>
    <property type="match status" value="1"/>
</dbReference>
<evidence type="ECO:0000256" key="1">
    <source>
        <dbReference type="ARBA" id="ARBA00007123"/>
    </source>
</evidence>
<evidence type="ECO:0000256" key="4">
    <source>
        <dbReference type="ARBA" id="ARBA00022478"/>
    </source>
</evidence>
<dbReference type="InterPro" id="IPR036603">
    <property type="entry name" value="RBP11-like"/>
</dbReference>
<dbReference type="GO" id="GO:0003899">
    <property type="term" value="F:DNA-directed RNA polymerase activity"/>
    <property type="evidence" value="ECO:0007669"/>
    <property type="project" value="UniProtKB-UniRule"/>
</dbReference>
<dbReference type="NCBIfam" id="NF003519">
    <property type="entry name" value="PRK05182.2-5"/>
    <property type="match status" value="1"/>
</dbReference>
<keyword evidence="12" id="KW-0175">Coiled coil</keyword>
<dbReference type="GO" id="GO:0003677">
    <property type="term" value="F:DNA binding"/>
    <property type="evidence" value="ECO:0007669"/>
    <property type="project" value="UniProtKB-UniRule"/>
</dbReference>
<dbReference type="GO" id="GO:0006351">
    <property type="term" value="P:DNA-templated transcription"/>
    <property type="evidence" value="ECO:0007669"/>
    <property type="project" value="UniProtKB-UniRule"/>
</dbReference>
<evidence type="ECO:0000313" key="15">
    <source>
        <dbReference type="Proteomes" id="UP000262583"/>
    </source>
</evidence>
<dbReference type="Gene3D" id="1.10.150.20">
    <property type="entry name" value="5' to 3' exonuclease, C-terminal subdomain"/>
    <property type="match status" value="1"/>
</dbReference>
<evidence type="ECO:0000256" key="5">
    <source>
        <dbReference type="ARBA" id="ARBA00022679"/>
    </source>
</evidence>
<dbReference type="EC" id="2.7.7.6" evidence="2 11"/>
<comment type="domain">
    <text evidence="11">The N-terminal domain is essential for RNAP assembly and basal transcription, whereas the C-terminal domain is involved in interaction with transcriptional regulators and with upstream promoter elements.</text>
</comment>
<accession>A0A2Z4Y6V9</accession>
<evidence type="ECO:0000256" key="9">
    <source>
        <dbReference type="ARBA" id="ARBA00033070"/>
    </source>
</evidence>